<dbReference type="InterPro" id="IPR024317">
    <property type="entry name" value="Dynein_heavy_chain_D4_dom"/>
</dbReference>
<evidence type="ECO:0000256" key="2">
    <source>
        <dbReference type="ARBA" id="ARBA00008887"/>
    </source>
</evidence>
<evidence type="ECO:0000256" key="4">
    <source>
        <dbReference type="ARBA" id="ARBA00022701"/>
    </source>
</evidence>
<evidence type="ECO:0000256" key="13">
    <source>
        <dbReference type="SAM" id="MobiDB-lite"/>
    </source>
</evidence>
<dbReference type="Proteomes" id="UP000028990">
    <property type="component" value="Unassembled WGS sequence"/>
</dbReference>
<evidence type="ECO:0000259" key="15">
    <source>
        <dbReference type="Pfam" id="PF17852"/>
    </source>
</evidence>
<evidence type="ECO:0000256" key="9">
    <source>
        <dbReference type="ARBA" id="ARBA00023069"/>
    </source>
</evidence>
<dbReference type="Pfam" id="PF22937">
    <property type="entry name" value="PDXDC1-like_cen2"/>
    <property type="match status" value="1"/>
</dbReference>
<feature type="compositionally biased region" description="Low complexity" evidence="13">
    <location>
        <begin position="488"/>
        <end position="498"/>
    </location>
</feature>
<evidence type="ECO:0000313" key="19">
    <source>
        <dbReference type="EMBL" id="KFO18922.1"/>
    </source>
</evidence>
<evidence type="ECO:0000259" key="17">
    <source>
        <dbReference type="Pfam" id="PF22930"/>
    </source>
</evidence>
<feature type="domain" description="Dynein heavy chain AAA 5 extension" evidence="15">
    <location>
        <begin position="699"/>
        <end position="816"/>
    </location>
</feature>
<dbReference type="InterPro" id="IPR055103">
    <property type="entry name" value="PDXDC1-like_2nd"/>
</dbReference>
<dbReference type="GO" id="GO:0051959">
    <property type="term" value="F:dynein light intermediate chain binding"/>
    <property type="evidence" value="ECO:0007669"/>
    <property type="project" value="InterPro"/>
</dbReference>
<dbReference type="InterPro" id="IPR041466">
    <property type="entry name" value="Dynein_AAA5_ext"/>
</dbReference>
<dbReference type="GO" id="GO:0005930">
    <property type="term" value="C:axoneme"/>
    <property type="evidence" value="ECO:0007669"/>
    <property type="project" value="UniProtKB-SubCell"/>
</dbReference>
<dbReference type="PANTHER" id="PTHR22878">
    <property type="entry name" value="DYNEIN HEAVY CHAIN 6, AXONEMAL-LIKE-RELATED"/>
    <property type="match status" value="1"/>
</dbReference>
<dbReference type="Gene3D" id="1.20.920.20">
    <property type="match status" value="1"/>
</dbReference>
<dbReference type="Gene3D" id="1.20.920.30">
    <property type="match status" value="1"/>
</dbReference>
<evidence type="ECO:0000256" key="11">
    <source>
        <dbReference type="ARBA" id="ARBA00023212"/>
    </source>
</evidence>
<organism evidence="19 20">
    <name type="scientific">Fukomys damarensis</name>
    <name type="common">Damaraland mole rat</name>
    <name type="synonym">Cryptomys damarensis</name>
    <dbReference type="NCBI Taxonomy" id="885580"/>
    <lineage>
        <taxon>Eukaryota</taxon>
        <taxon>Metazoa</taxon>
        <taxon>Chordata</taxon>
        <taxon>Craniata</taxon>
        <taxon>Vertebrata</taxon>
        <taxon>Euteleostomi</taxon>
        <taxon>Mammalia</taxon>
        <taxon>Eutheria</taxon>
        <taxon>Euarchontoglires</taxon>
        <taxon>Glires</taxon>
        <taxon>Rodentia</taxon>
        <taxon>Hystricomorpha</taxon>
        <taxon>Bathyergidae</taxon>
        <taxon>Fukomys</taxon>
    </lineage>
</organism>
<keyword evidence="7" id="KW-0243">Dynein</keyword>
<keyword evidence="10" id="KW-0505">Motor protein</keyword>
<dbReference type="GO" id="GO:0007018">
    <property type="term" value="P:microtubule-based movement"/>
    <property type="evidence" value="ECO:0007669"/>
    <property type="project" value="InterPro"/>
</dbReference>
<dbReference type="Gene3D" id="1.10.472.130">
    <property type="match status" value="1"/>
</dbReference>
<dbReference type="FunFam" id="3.40.50.300:FF:002141">
    <property type="entry name" value="Dynein heavy chain"/>
    <property type="match status" value="1"/>
</dbReference>
<reference evidence="19 20" key="1">
    <citation type="submission" date="2013-11" db="EMBL/GenBank/DDBJ databases">
        <title>The Damaraland mole rat (Fukomys damarensis) genome and evolution of African mole rats.</title>
        <authorList>
            <person name="Gladyshev V.N."/>
            <person name="Fang X."/>
        </authorList>
    </citation>
    <scope>NUCLEOTIDE SEQUENCE [LARGE SCALE GENOMIC DNA]</scope>
    <source>
        <tissue evidence="19">Liver</tissue>
    </source>
</reference>
<dbReference type="FunFam" id="3.40.50.300:FF:005585">
    <property type="entry name" value="Predicted protein"/>
    <property type="match status" value="1"/>
</dbReference>
<dbReference type="GO" id="GO:0005874">
    <property type="term" value="C:microtubule"/>
    <property type="evidence" value="ECO:0007669"/>
    <property type="project" value="UniProtKB-KW"/>
</dbReference>
<accession>A0A091CM31</accession>
<dbReference type="FunFam" id="1.20.920.30:FF:000002">
    <property type="entry name" value="Dynein axonemal heavy chain 3"/>
    <property type="match status" value="1"/>
</dbReference>
<keyword evidence="9" id="KW-0969">Cilium</keyword>
<dbReference type="Pfam" id="PF17852">
    <property type="entry name" value="Dynein_AAA_lid"/>
    <property type="match status" value="1"/>
</dbReference>
<dbReference type="GO" id="GO:0005524">
    <property type="term" value="F:ATP binding"/>
    <property type="evidence" value="ECO:0007669"/>
    <property type="project" value="UniProtKB-KW"/>
</dbReference>
<dbReference type="Gene3D" id="3.40.50.300">
    <property type="entry name" value="P-loop containing nucleotide triphosphate hydrolases"/>
    <property type="match status" value="3"/>
</dbReference>
<evidence type="ECO:0000256" key="12">
    <source>
        <dbReference type="ARBA" id="ARBA00023273"/>
    </source>
</evidence>
<dbReference type="GO" id="GO:0045505">
    <property type="term" value="F:dynein intermediate chain binding"/>
    <property type="evidence" value="ECO:0007669"/>
    <property type="project" value="InterPro"/>
</dbReference>
<dbReference type="STRING" id="885580.ENSFDAP00000022155"/>
<feature type="compositionally biased region" description="Polar residues" evidence="13">
    <location>
        <begin position="425"/>
        <end position="435"/>
    </location>
</feature>
<sequence>MRVRSAVEDELSSPVVVFRFCRELPHSSDPECKSVPMPNMAPSTVGWERHSCDALNRWLGEQVKQLVPASGLTVLDLEVEGTCVRFSPLMTAAVLGTKGEDVDQLVACVQSKLPVLTCTLQLREEFKQEVEGTAGLLYVDDPNWPGIGVVRYEHANDDKSSLKSDPEGEKIHAGLLKKLNELESDLTFRMGPEYKSMKSCIYVGVASDDIDVSELVETIAVTAREIEENSRLLENMTEVVRKGIQEAQVQLQKANEERLLEEGVLRQIPVVGSVLNWFSPVHASQKGRTFNLTAGNQKYNQLLEFEEDIKAQTPLFLFCQGNNIPETQGPFPQEMTVLSTRAGDNLSFNPPSLKQSGIRSLLLKHIPLVGRSRGLSGEGTDTQQGRGRLTQLSLGLGVFQEGTRSGITQGSRCQELLPTVLSPRQALSSPQNTRQKPFKRSLRGSDAMSETSSVSHIEDLEKVEDMSSGPEQSTLEAHSPEQPPGAPAPQAGQTGALQNSAQRLEDECPQIYEMMLVRHGYMIVGDPMGGKTSAYKVLAAALGDLHAANQMEEFAVEYKIINPKAITMGQLYGCFDPVSHEWTDGVLASAFQEQASSTSDDRKWIIFDGPVDAVWIENMNTVLDDNKKLCLLSGEIIQMSPKISLIFEPADLEQACPATVSRCGMIYMEPHQLGWKPLKDSYMDTLPSSLTEEHTELVNDMFMWLVHPCLEFIRLHCKFVVQSSPIHLAFSMMRLYSSLLGLFLFSLVWTVAGTINADSRKKFDFFFRNLIMGMDDNHPRPKSVKLTKNNIFPERGSIYDFFFVKHGSGHWDTWAEYITKDEENIPAIAKVSELIIPSMETARQSFFLKTYLDHEIPMLFVGPTGTGKSAITNNFLLRLPKNTYVPNCINFSARTSANQTQDIIMSKLDRRWKGLFGPPTGRKSVVFVDDLNMPAKEVYGAQPPIELLRQWIDHGYWFDKKDTSRLDIVDMLLVTAMGPPGGERNDITGRFTRHLNIISISAFDDDVLTKIFSSIADWHFGKGFDVIFLRYGKMMVQATKTICKTAVENFLPTPSKSHYVFNLRDFSRVIQGVLLCPHTHLQDVEKLVRLWIHEVYRVFYDRLVDMEDRQVFFNMVKETTSNCFKQTVEKVLIHLSPTGKIVDDNIRSLFFGDFFKPDSDNKIYDEITDLKQLTVVMEYYLEEFNNVSKAPMSLVMFRFAIEHISRICRVLKQNKGHLLLVGIGGSGRQSATKLSTFMNSYELYQIEITKNYTGNDWREDLKKIMLQVGVTSRSTVFLFTDNQIKDESFVEDINMLLNTGDVPNIFPADEKADIVEKMQMAARTAGEKIEVTPLSTYNFFIERVKKNLHIVLVYEYPWKCLSVPLPWKKGINKAYFSSAMSPIGDAFRNRLRMFPSLINCCTIDWFQSWPTDALELVANKFLEDVELDDKIRTEVVSMCKYFQESVKNLSLDYYNTLRRHNYVTPTSYLELILTFKTLLNSKRLEVDTMRNRYLTGLQKLDFAASQVAVMQVELTGLQPQLIQTSEETANMMVKIEEETKEADAKKLLVQADEKEANAAAAVAQGIKI</sequence>
<protein>
    <submittedName>
        <fullName evidence="19">Dynein heavy chain 3, axonemal</fullName>
    </submittedName>
</protein>
<evidence type="ECO:0000259" key="16">
    <source>
        <dbReference type="Pfam" id="PF17857"/>
    </source>
</evidence>
<feature type="domain" description="Dynein heavy chain 3 AAA+ lid" evidence="16">
    <location>
        <begin position="1042"/>
        <end position="1130"/>
    </location>
</feature>
<feature type="region of interest" description="Disordered" evidence="13">
    <location>
        <begin position="421"/>
        <end position="501"/>
    </location>
</feature>
<evidence type="ECO:0000256" key="1">
    <source>
        <dbReference type="ARBA" id="ARBA00004430"/>
    </source>
</evidence>
<dbReference type="InterPro" id="IPR026983">
    <property type="entry name" value="DHC"/>
</dbReference>
<feature type="domain" description="Dynein heavy chain AAA module D4" evidence="14">
    <location>
        <begin position="1192"/>
        <end position="1354"/>
    </location>
</feature>
<evidence type="ECO:0000256" key="5">
    <source>
        <dbReference type="ARBA" id="ARBA00022741"/>
    </source>
</evidence>
<comment type="similarity">
    <text evidence="2">Belongs to the dynein heavy chain family.</text>
</comment>
<keyword evidence="3" id="KW-0963">Cytoplasm</keyword>
<dbReference type="eggNOG" id="KOG3595">
    <property type="taxonomic scope" value="Eukaryota"/>
</dbReference>
<keyword evidence="12" id="KW-0966">Cell projection</keyword>
<dbReference type="GO" id="GO:0030286">
    <property type="term" value="C:dynein complex"/>
    <property type="evidence" value="ECO:0007669"/>
    <property type="project" value="UniProtKB-KW"/>
</dbReference>
<proteinExistence type="inferred from homology"/>
<keyword evidence="20" id="KW-1185">Reference proteome</keyword>
<evidence type="ECO:0000259" key="18">
    <source>
        <dbReference type="Pfam" id="PF22937"/>
    </source>
</evidence>
<comment type="subcellular location">
    <subcellularLocation>
        <location evidence="1">Cytoplasm</location>
        <location evidence="1">Cytoskeleton</location>
        <location evidence="1">Cilium axoneme</location>
    </subcellularLocation>
</comment>
<evidence type="ECO:0000259" key="14">
    <source>
        <dbReference type="Pfam" id="PF12780"/>
    </source>
</evidence>
<dbReference type="PANTHER" id="PTHR22878:SF71">
    <property type="entry name" value="DYNEIN, AXONEMAL, HEAVY CHAIN 3"/>
    <property type="match status" value="1"/>
</dbReference>
<keyword evidence="4" id="KW-0493">Microtubule</keyword>
<evidence type="ECO:0000256" key="10">
    <source>
        <dbReference type="ARBA" id="ARBA00023175"/>
    </source>
</evidence>
<evidence type="ECO:0000256" key="8">
    <source>
        <dbReference type="ARBA" id="ARBA00023054"/>
    </source>
</evidence>
<dbReference type="InterPro" id="IPR041589">
    <property type="entry name" value="DNAH3_AAA_lid_1"/>
</dbReference>
<evidence type="ECO:0000313" key="20">
    <source>
        <dbReference type="Proteomes" id="UP000028990"/>
    </source>
</evidence>
<feature type="domain" description="PDXDC1/PDXD2 second" evidence="17">
    <location>
        <begin position="13"/>
        <end position="120"/>
    </location>
</feature>
<dbReference type="Pfam" id="PF12780">
    <property type="entry name" value="AAA_8"/>
    <property type="match status" value="2"/>
</dbReference>
<evidence type="ECO:0000256" key="6">
    <source>
        <dbReference type="ARBA" id="ARBA00022840"/>
    </source>
</evidence>
<gene>
    <name evidence="19" type="ORF">H920_19689</name>
</gene>
<feature type="domain" description="Dynein heavy chain AAA module D4" evidence="14">
    <location>
        <begin position="1379"/>
        <end position="1478"/>
    </location>
</feature>
<evidence type="ECO:0000256" key="3">
    <source>
        <dbReference type="ARBA" id="ARBA00022490"/>
    </source>
</evidence>
<dbReference type="EMBL" id="KN125274">
    <property type="protein sequence ID" value="KFO18922.1"/>
    <property type="molecule type" value="Genomic_DNA"/>
</dbReference>
<dbReference type="Pfam" id="PF22930">
    <property type="entry name" value="PDXDC1-like_cen"/>
    <property type="match status" value="1"/>
</dbReference>
<feature type="compositionally biased region" description="Basic and acidic residues" evidence="13">
    <location>
        <begin position="456"/>
        <end position="465"/>
    </location>
</feature>
<keyword evidence="11" id="KW-0206">Cytoskeleton</keyword>
<dbReference type="InterPro" id="IPR055102">
    <property type="entry name" value="PDXDC1-like_3rd"/>
</dbReference>
<dbReference type="SUPFAM" id="SSF52540">
    <property type="entry name" value="P-loop containing nucleoside triphosphate hydrolases"/>
    <property type="match status" value="3"/>
</dbReference>
<keyword evidence="8" id="KW-0175">Coiled coil</keyword>
<dbReference type="InterPro" id="IPR027417">
    <property type="entry name" value="P-loop_NTPase"/>
</dbReference>
<keyword evidence="6" id="KW-0067">ATP-binding</keyword>
<dbReference type="FunFam" id="3.40.50.300:FF:001328">
    <property type="entry name" value="Dynein heavy chain 6, axonemal"/>
    <property type="match status" value="1"/>
</dbReference>
<keyword evidence="5" id="KW-0547">Nucleotide-binding</keyword>
<feature type="domain" description="PDXDC1-like third" evidence="18">
    <location>
        <begin position="126"/>
        <end position="231"/>
    </location>
</feature>
<name>A0A091CM31_FUKDA</name>
<evidence type="ECO:0000256" key="7">
    <source>
        <dbReference type="ARBA" id="ARBA00023017"/>
    </source>
</evidence>
<dbReference type="Pfam" id="PF17857">
    <property type="entry name" value="AAA_lid_1"/>
    <property type="match status" value="1"/>
</dbReference>
<dbReference type="Pfam" id="PF12775">
    <property type="entry name" value="AAA_7"/>
    <property type="match status" value="1"/>
</dbReference>